<dbReference type="Proteomes" id="UP000199433">
    <property type="component" value="Unassembled WGS sequence"/>
</dbReference>
<keyword evidence="2" id="KW-0732">Signal</keyword>
<evidence type="ECO:0000256" key="2">
    <source>
        <dbReference type="SAM" id="SignalP"/>
    </source>
</evidence>
<feature type="signal peptide" evidence="2">
    <location>
        <begin position="1"/>
        <end position="18"/>
    </location>
</feature>
<feature type="compositionally biased region" description="Acidic residues" evidence="1">
    <location>
        <begin position="31"/>
        <end position="59"/>
    </location>
</feature>
<accession>A0A1G8YT16</accession>
<evidence type="ECO:0000313" key="3">
    <source>
        <dbReference type="EMBL" id="SDK05931.1"/>
    </source>
</evidence>
<organism evidence="3 4">
    <name type="scientific">Alkalibacterium thalassium</name>
    <dbReference type="NCBI Taxonomy" id="426701"/>
    <lineage>
        <taxon>Bacteria</taxon>
        <taxon>Bacillati</taxon>
        <taxon>Bacillota</taxon>
        <taxon>Bacilli</taxon>
        <taxon>Lactobacillales</taxon>
        <taxon>Carnobacteriaceae</taxon>
        <taxon>Alkalibacterium</taxon>
    </lineage>
</organism>
<evidence type="ECO:0000256" key="1">
    <source>
        <dbReference type="SAM" id="MobiDB-lite"/>
    </source>
</evidence>
<feature type="chain" id="PRO_5038981915" description="Lipoprotein" evidence="2">
    <location>
        <begin position="19"/>
        <end position="184"/>
    </location>
</feature>
<keyword evidence="4" id="KW-1185">Reference proteome</keyword>
<sequence>MSYKKLLGLLAVSTLALAACDTDGDPSPTPDVEEEEVEDDAEVEDVEETPEDETDEDAGNGESAHDIIDGIGSDLGYTASIELEIVGGTWSQEGYVFTPEDGEATVNGSAVGEGDVYAYVLQDGEVVETPAVEDGAFSFTVEATDSDQEYQVGVSEEELYEVGDEGDVEEFVRFENIIILAPGE</sequence>
<evidence type="ECO:0000313" key="4">
    <source>
        <dbReference type="Proteomes" id="UP000199433"/>
    </source>
</evidence>
<name>A0A1G8YT16_9LACT</name>
<dbReference type="AlphaFoldDB" id="A0A1G8YT16"/>
<protein>
    <recommendedName>
        <fullName evidence="5">Lipoprotein</fullName>
    </recommendedName>
</protein>
<evidence type="ECO:0008006" key="5">
    <source>
        <dbReference type="Google" id="ProtNLM"/>
    </source>
</evidence>
<dbReference type="PROSITE" id="PS51257">
    <property type="entry name" value="PROKAR_LIPOPROTEIN"/>
    <property type="match status" value="1"/>
</dbReference>
<dbReference type="EMBL" id="FNFK01000011">
    <property type="protein sequence ID" value="SDK05931.1"/>
    <property type="molecule type" value="Genomic_DNA"/>
</dbReference>
<dbReference type="RefSeq" id="WP_091265871.1">
    <property type="nucleotide sequence ID" value="NZ_FNFK01000011.1"/>
</dbReference>
<gene>
    <name evidence="3" type="ORF">SAMN04488098_101115</name>
</gene>
<reference evidence="4" key="1">
    <citation type="submission" date="2016-10" db="EMBL/GenBank/DDBJ databases">
        <authorList>
            <person name="Varghese N."/>
            <person name="Submissions S."/>
        </authorList>
    </citation>
    <scope>NUCLEOTIDE SEQUENCE [LARGE SCALE GENOMIC DNA]</scope>
    <source>
        <strain evidence="4">DSM 19181</strain>
    </source>
</reference>
<proteinExistence type="predicted"/>
<dbReference type="OrthoDB" id="2165438at2"/>
<feature type="region of interest" description="Disordered" evidence="1">
    <location>
        <begin position="20"/>
        <end position="69"/>
    </location>
</feature>